<name>A0AAD8WX07_LOLMU</name>
<gene>
    <name evidence="2" type="ORF">QYE76_044940</name>
</gene>
<comment type="caution">
    <text evidence="2">The sequence shown here is derived from an EMBL/GenBank/DDBJ whole genome shotgun (WGS) entry which is preliminary data.</text>
</comment>
<evidence type="ECO:0000313" key="2">
    <source>
        <dbReference type="EMBL" id="KAK1684092.1"/>
    </source>
</evidence>
<accession>A0AAD8WX07</accession>
<keyword evidence="1" id="KW-0472">Membrane</keyword>
<dbReference type="EMBL" id="JAUUTY010000002">
    <property type="protein sequence ID" value="KAK1684092.1"/>
    <property type="molecule type" value="Genomic_DNA"/>
</dbReference>
<keyword evidence="3" id="KW-1185">Reference proteome</keyword>
<sequence length="134" mass="15053">MEKFLTDELTNCNAERLALQRNQTDALMLAHRDHKMEGNLELVNVAITTSVGFLCALVSAGATIYATRRSQAMTPKVIRQILNSSDFKEMLQTVLEDHHKELVPEISAQLAEVVKVMKTYPPQVSNRTVSKTLR</sequence>
<proteinExistence type="predicted"/>
<organism evidence="2 3">
    <name type="scientific">Lolium multiflorum</name>
    <name type="common">Italian ryegrass</name>
    <name type="synonym">Lolium perenne subsp. multiflorum</name>
    <dbReference type="NCBI Taxonomy" id="4521"/>
    <lineage>
        <taxon>Eukaryota</taxon>
        <taxon>Viridiplantae</taxon>
        <taxon>Streptophyta</taxon>
        <taxon>Embryophyta</taxon>
        <taxon>Tracheophyta</taxon>
        <taxon>Spermatophyta</taxon>
        <taxon>Magnoliopsida</taxon>
        <taxon>Liliopsida</taxon>
        <taxon>Poales</taxon>
        <taxon>Poaceae</taxon>
        <taxon>BOP clade</taxon>
        <taxon>Pooideae</taxon>
        <taxon>Poodae</taxon>
        <taxon>Poeae</taxon>
        <taxon>Poeae Chloroplast Group 2 (Poeae type)</taxon>
        <taxon>Loliodinae</taxon>
        <taxon>Loliinae</taxon>
        <taxon>Lolium</taxon>
    </lineage>
</organism>
<evidence type="ECO:0000256" key="1">
    <source>
        <dbReference type="SAM" id="Phobius"/>
    </source>
</evidence>
<dbReference type="AlphaFoldDB" id="A0AAD8WX07"/>
<feature type="transmembrane region" description="Helical" evidence="1">
    <location>
        <begin position="42"/>
        <end position="66"/>
    </location>
</feature>
<keyword evidence="1" id="KW-0812">Transmembrane</keyword>
<evidence type="ECO:0000313" key="3">
    <source>
        <dbReference type="Proteomes" id="UP001231189"/>
    </source>
</evidence>
<reference evidence="2" key="1">
    <citation type="submission" date="2023-07" db="EMBL/GenBank/DDBJ databases">
        <title>A chromosome-level genome assembly of Lolium multiflorum.</title>
        <authorList>
            <person name="Chen Y."/>
            <person name="Copetti D."/>
            <person name="Kolliker R."/>
            <person name="Studer B."/>
        </authorList>
    </citation>
    <scope>NUCLEOTIDE SEQUENCE</scope>
    <source>
        <strain evidence="2">02402/16</strain>
        <tissue evidence="2">Leaf</tissue>
    </source>
</reference>
<protein>
    <submittedName>
        <fullName evidence="2">Uncharacterized protein</fullName>
    </submittedName>
</protein>
<dbReference type="Proteomes" id="UP001231189">
    <property type="component" value="Unassembled WGS sequence"/>
</dbReference>
<keyword evidence="1" id="KW-1133">Transmembrane helix</keyword>